<dbReference type="FunFam" id="1.25.40.10:FF:000511">
    <property type="entry name" value="Pentatricopeptide repeat-containing protein"/>
    <property type="match status" value="1"/>
</dbReference>
<sequence>MRVSPNNFTFTFLFKSCQSYDDFETGRVLHAHVVKFGFGGHVFVQNTVLDFYSKCSEDVSSALKVFEEMSERDVVSWNSMICAYMNHGEIKLAIELFKSMEERNAVSWNLVISGLAKRGDMESARLLFEEMITWNAVTKNARLGLDNEVAWNAMISGYMRNCDVKNARLICDQMPVKSVVSCTAMISGYAKVGDVGEMKRLFYSMPVKNIITWNAMIAGFVQNHKFDQALDVFHRMLMFGEYKPDETTLLSVLSACSHLGAHEQGKWIKSYIQKRDVEISTILGNALIDMLAKCGDLESAMSMFNQMRKKCIITWTSMVAGLAFNGQCKEALALFDEMCMERIQPDDVIFIAVLSACTHGGLVEEGKRVFSQMVKQFNIVPRIEHYGCMIDLLSRVGKLEEAYMLIKSMSMRPNAVIWATLLGFCKLYGQREMLEVMKK</sequence>
<keyword evidence="2" id="KW-0677">Repeat</keyword>
<organism evidence="4 5">
    <name type="scientific">Papaver somniferum</name>
    <name type="common">Opium poppy</name>
    <dbReference type="NCBI Taxonomy" id="3469"/>
    <lineage>
        <taxon>Eukaryota</taxon>
        <taxon>Viridiplantae</taxon>
        <taxon>Streptophyta</taxon>
        <taxon>Embryophyta</taxon>
        <taxon>Tracheophyta</taxon>
        <taxon>Spermatophyta</taxon>
        <taxon>Magnoliopsida</taxon>
        <taxon>Ranunculales</taxon>
        <taxon>Papaveraceae</taxon>
        <taxon>Papaveroideae</taxon>
        <taxon>Papaver</taxon>
    </lineage>
</organism>
<dbReference type="InterPro" id="IPR002885">
    <property type="entry name" value="PPR_rpt"/>
</dbReference>
<feature type="repeat" description="PPR" evidence="3">
    <location>
        <begin position="147"/>
        <end position="181"/>
    </location>
</feature>
<dbReference type="PROSITE" id="PS51375">
    <property type="entry name" value="PPR"/>
    <property type="match status" value="5"/>
</dbReference>
<protein>
    <recommendedName>
        <fullName evidence="6">Pentacotripeptide-repeat region of PRORP domain-containing protein</fullName>
    </recommendedName>
</protein>
<evidence type="ECO:0000256" key="2">
    <source>
        <dbReference type="ARBA" id="ARBA00022737"/>
    </source>
</evidence>
<dbReference type="Gramene" id="RZC66099">
    <property type="protein sequence ID" value="RZC66099"/>
    <property type="gene ID" value="C5167_009793"/>
</dbReference>
<dbReference type="GO" id="GO:0003723">
    <property type="term" value="F:RNA binding"/>
    <property type="evidence" value="ECO:0007669"/>
    <property type="project" value="InterPro"/>
</dbReference>
<evidence type="ECO:0008006" key="6">
    <source>
        <dbReference type="Google" id="ProtNLM"/>
    </source>
</evidence>
<dbReference type="EMBL" id="CM010720">
    <property type="protein sequence ID" value="RZC66099.1"/>
    <property type="molecule type" value="Genomic_DNA"/>
</dbReference>
<feature type="repeat" description="PPR" evidence="3">
    <location>
        <begin position="73"/>
        <end position="107"/>
    </location>
</feature>
<dbReference type="AlphaFoldDB" id="A0A4Y7K2G0"/>
<dbReference type="FunFam" id="1.25.40.10:FF:000333">
    <property type="entry name" value="Pentatricopeptide repeat-containing protein"/>
    <property type="match status" value="1"/>
</dbReference>
<accession>A0A4Y7K2G0</accession>
<feature type="repeat" description="PPR" evidence="3">
    <location>
        <begin position="280"/>
        <end position="310"/>
    </location>
</feature>
<evidence type="ECO:0000256" key="1">
    <source>
        <dbReference type="ARBA" id="ARBA00006643"/>
    </source>
</evidence>
<dbReference type="Proteomes" id="UP000316621">
    <property type="component" value="Chromosome 6"/>
</dbReference>
<evidence type="ECO:0000256" key="3">
    <source>
        <dbReference type="PROSITE-ProRule" id="PRU00708"/>
    </source>
</evidence>
<dbReference type="NCBIfam" id="TIGR00756">
    <property type="entry name" value="PPR"/>
    <property type="match status" value="8"/>
</dbReference>
<dbReference type="Pfam" id="PF13041">
    <property type="entry name" value="PPR_2"/>
    <property type="match status" value="3"/>
</dbReference>
<gene>
    <name evidence="4" type="ORF">C5167_009793</name>
</gene>
<dbReference type="GO" id="GO:0009451">
    <property type="term" value="P:RNA modification"/>
    <property type="evidence" value="ECO:0007669"/>
    <property type="project" value="InterPro"/>
</dbReference>
<comment type="similarity">
    <text evidence="1">Belongs to the PPR family. PCMP-H subfamily.</text>
</comment>
<dbReference type="PANTHER" id="PTHR47926:SF531">
    <property type="entry name" value="TETRATRICOPEPTIDE REPEAT SUPERFAMILY PROTEIN"/>
    <property type="match status" value="1"/>
</dbReference>
<dbReference type="FunFam" id="1.25.40.10:FF:000934">
    <property type="entry name" value="Pentatricopeptide repeat-containing protein"/>
    <property type="match status" value="1"/>
</dbReference>
<feature type="repeat" description="PPR" evidence="3">
    <location>
        <begin position="209"/>
        <end position="243"/>
    </location>
</feature>
<evidence type="ECO:0000313" key="4">
    <source>
        <dbReference type="EMBL" id="RZC66099.1"/>
    </source>
</evidence>
<dbReference type="PANTHER" id="PTHR47926">
    <property type="entry name" value="PENTATRICOPEPTIDE REPEAT-CONTAINING PROTEIN"/>
    <property type="match status" value="1"/>
</dbReference>
<dbReference type="Pfam" id="PF01535">
    <property type="entry name" value="PPR"/>
    <property type="match status" value="3"/>
</dbReference>
<keyword evidence="5" id="KW-1185">Reference proteome</keyword>
<feature type="repeat" description="PPR" evidence="3">
    <location>
        <begin position="311"/>
        <end position="345"/>
    </location>
</feature>
<proteinExistence type="inferred from homology"/>
<dbReference type="Gene3D" id="1.25.40.10">
    <property type="entry name" value="Tetratricopeptide repeat domain"/>
    <property type="match status" value="3"/>
</dbReference>
<dbReference type="InterPro" id="IPR046960">
    <property type="entry name" value="PPR_At4g14850-like_plant"/>
</dbReference>
<evidence type="ECO:0000313" key="5">
    <source>
        <dbReference type="Proteomes" id="UP000316621"/>
    </source>
</evidence>
<name>A0A4Y7K2G0_PAPSO</name>
<dbReference type="InterPro" id="IPR011990">
    <property type="entry name" value="TPR-like_helical_dom_sf"/>
</dbReference>
<dbReference type="OMA" id="ARCIITW"/>
<reference evidence="4 5" key="1">
    <citation type="journal article" date="2018" name="Science">
        <title>The opium poppy genome and morphinan production.</title>
        <authorList>
            <person name="Guo L."/>
            <person name="Winzer T."/>
            <person name="Yang X."/>
            <person name="Li Y."/>
            <person name="Ning Z."/>
            <person name="He Z."/>
            <person name="Teodor R."/>
            <person name="Lu Y."/>
            <person name="Bowser T.A."/>
            <person name="Graham I.A."/>
            <person name="Ye K."/>
        </authorList>
    </citation>
    <scope>NUCLEOTIDE SEQUENCE [LARGE SCALE GENOMIC DNA]</scope>
    <source>
        <strain evidence="5">cv. HN1</strain>
        <tissue evidence="4">Leaves</tissue>
    </source>
</reference>